<dbReference type="STRING" id="1335309.GA0116948_1381"/>
<dbReference type="Gene3D" id="2.180.10.10">
    <property type="entry name" value="RHS repeat-associated core"/>
    <property type="match status" value="1"/>
</dbReference>
<feature type="non-terminal residue" evidence="1">
    <location>
        <position position="1"/>
    </location>
</feature>
<reference evidence="1 2" key="1">
    <citation type="submission" date="2016-08" db="EMBL/GenBank/DDBJ databases">
        <authorList>
            <person name="Seilhamer J.J."/>
        </authorList>
    </citation>
    <scope>NUCLEOTIDE SEQUENCE [LARGE SCALE GENOMIC DNA]</scope>
    <source>
        <strain evidence="1 2">A37T2</strain>
    </source>
</reference>
<keyword evidence="2" id="KW-1185">Reference proteome</keyword>
<name>A0A1C4G9F7_9BACT</name>
<organism evidence="1 2">
    <name type="scientific">Chitinophaga costaii</name>
    <dbReference type="NCBI Taxonomy" id="1335309"/>
    <lineage>
        <taxon>Bacteria</taxon>
        <taxon>Pseudomonadati</taxon>
        <taxon>Bacteroidota</taxon>
        <taxon>Chitinophagia</taxon>
        <taxon>Chitinophagales</taxon>
        <taxon>Chitinophagaceae</taxon>
        <taxon>Chitinophaga</taxon>
    </lineage>
</organism>
<dbReference type="Proteomes" id="UP000242818">
    <property type="component" value="Unassembled WGS sequence"/>
</dbReference>
<dbReference type="NCBIfam" id="TIGR03696">
    <property type="entry name" value="Rhs_assc_core"/>
    <property type="match status" value="1"/>
</dbReference>
<evidence type="ECO:0000313" key="1">
    <source>
        <dbReference type="EMBL" id="SCC64830.1"/>
    </source>
</evidence>
<dbReference type="AlphaFoldDB" id="A0A1C4G9F7"/>
<dbReference type="PANTHER" id="PTHR32305:SF15">
    <property type="entry name" value="PROTEIN RHSA-RELATED"/>
    <property type="match status" value="1"/>
</dbReference>
<evidence type="ECO:0000313" key="2">
    <source>
        <dbReference type="Proteomes" id="UP000242818"/>
    </source>
</evidence>
<dbReference type="InterPro" id="IPR050708">
    <property type="entry name" value="T6SS_VgrG/RHS"/>
</dbReference>
<dbReference type="InterPro" id="IPR022385">
    <property type="entry name" value="Rhs_assc_core"/>
</dbReference>
<accession>A0A1C4G9F7</accession>
<sequence>KYTYDATGNRIYKEYISGGVTSRTWYARDAQGNTLAVYGNKNGDSQVYWNEQDLYGSSRLGIWQPGITLTAGTGAIAWNQEGLSRYELTNHLGNVLSTISDQRVGVDNDHNGTIDYYLPTIASYSDYTPFGMQMVDRNGSAGGYRYGFNGKENDNEIVADENSVNFEFREYDPRIGRFKSIDPKSLDYPWQSPFVYHRNNPISGVDYLGLGDPPKLDWEHFKERHLLSGNFSKSAPVNQPNSIVTNPAWQSRDAIEKLHAEALEVASKTGKTEVDVVLSNGTKWNINIKTGHFYPVEGEGITNISKSEAAILRAAKANGASGETIFENIAKNKSIDGTFSEEMQTSLNSLAEIEGVSAGKALKHIGRYMSSVETPALGAGEAALRRFGSVTKYVKWGGRTLLVVAAAADIYEIYSSQNKAKTITKVGGRWAGAWAGGTTAAAAYASVGGDMGGPWGWFGHAAFTLGGAISGAWVGEKTTETVYEWIFNKEE</sequence>
<dbReference type="EMBL" id="FMAR01000038">
    <property type="protein sequence ID" value="SCC64830.1"/>
    <property type="molecule type" value="Genomic_DNA"/>
</dbReference>
<protein>
    <submittedName>
        <fullName evidence="1">RHS repeat-associated core domain-containing protein</fullName>
    </submittedName>
</protein>
<proteinExistence type="predicted"/>
<dbReference type="PANTHER" id="PTHR32305">
    <property type="match status" value="1"/>
</dbReference>
<dbReference type="RefSeq" id="WP_211434885.1">
    <property type="nucleotide sequence ID" value="NZ_FMAR01000038.1"/>
</dbReference>
<gene>
    <name evidence="1" type="ORF">GA0116948_1381</name>
</gene>